<keyword evidence="3" id="KW-0233">DNA recombination</keyword>
<feature type="domain" description="Tyr recombinase" evidence="4">
    <location>
        <begin position="216"/>
        <end position="393"/>
    </location>
</feature>
<accession>A0A2N0TTQ3</accession>
<reference evidence="5 7" key="2">
    <citation type="submission" date="2016-09" db="EMBL/GenBank/DDBJ databases">
        <title>Genome Sequence of Salegentibacter salarius,Isolated from a Marine Solar Saltern of the Yellow Sea in South Korea.</title>
        <authorList>
            <person name="Zheng Q."/>
            <person name="Liu Y."/>
        </authorList>
    </citation>
    <scope>NUCLEOTIDE SEQUENCE [LARGE SCALE GENOMIC DNA]</scope>
    <source>
        <strain evidence="5 7">KCTC 12974</strain>
    </source>
</reference>
<dbReference type="GO" id="GO:0003677">
    <property type="term" value="F:DNA binding"/>
    <property type="evidence" value="ECO:0007669"/>
    <property type="project" value="UniProtKB-KW"/>
</dbReference>
<name>A0A2N0TTQ3_9FLAO</name>
<dbReference type="InterPro" id="IPR011010">
    <property type="entry name" value="DNA_brk_join_enz"/>
</dbReference>
<dbReference type="Gene3D" id="1.10.150.130">
    <property type="match status" value="1"/>
</dbReference>
<dbReference type="PANTHER" id="PTHR30349">
    <property type="entry name" value="PHAGE INTEGRASE-RELATED"/>
    <property type="match status" value="1"/>
</dbReference>
<dbReference type="Pfam" id="PF17293">
    <property type="entry name" value="Arm-DNA-bind_5"/>
    <property type="match status" value="1"/>
</dbReference>
<dbReference type="InterPro" id="IPR002104">
    <property type="entry name" value="Integrase_catalytic"/>
</dbReference>
<dbReference type="CDD" id="cd01185">
    <property type="entry name" value="INTN1_C_like"/>
    <property type="match status" value="1"/>
</dbReference>
<organism evidence="6 8">
    <name type="scientific">Salegentibacter salarius</name>
    <dbReference type="NCBI Taxonomy" id="435906"/>
    <lineage>
        <taxon>Bacteria</taxon>
        <taxon>Pseudomonadati</taxon>
        <taxon>Bacteroidota</taxon>
        <taxon>Flavobacteriia</taxon>
        <taxon>Flavobacteriales</taxon>
        <taxon>Flavobacteriaceae</taxon>
        <taxon>Salegentibacter</taxon>
    </lineage>
</organism>
<dbReference type="AlphaFoldDB" id="A0A2N0TTQ3"/>
<keyword evidence="2" id="KW-0238">DNA-binding</keyword>
<evidence type="ECO:0000313" key="7">
    <source>
        <dbReference type="Proteomes" id="UP000176009"/>
    </source>
</evidence>
<dbReference type="GO" id="GO:0015074">
    <property type="term" value="P:DNA integration"/>
    <property type="evidence" value="ECO:0007669"/>
    <property type="project" value="InterPro"/>
</dbReference>
<evidence type="ECO:0000256" key="3">
    <source>
        <dbReference type="ARBA" id="ARBA00023172"/>
    </source>
</evidence>
<dbReference type="OrthoDB" id="1068680at2"/>
<sequence length="401" mass="46928">MRTSQTFSISFIVRKKKNQSDLALLYARITVNGKFLEISLKRTIPIDKWNQAANRLKGNSIESQQINKKIDETKALLYDAYDTLVKEDQIINAQKIKSRYLKSDQQHFTLTYLINYHKEKMDKILKYGTMKNYYTTESYLKKYLKTHLNISDIYLKQIDYQFTLGFESFLRALPGLHNNGVMQHMERFKKLMGLAGDLDWIEKNPSKKFKLRFEQVDMVYLNKTELEKIKNEILEKPVLSINRDIFIFSCYTGLTYADVKALKNYHLQIGIDGKNWIYTRRSKTNTAVRIPILKEAQKILDRYKAHPKIDGTEKLLPVYSNQKTNEYLREVTDKLKIKKKLSFHTARHTFATTVTLANGVPIETVSKLLRHSKISTTQIYARVIDSKISSDIDNLRKKLNA</sequence>
<dbReference type="SUPFAM" id="SSF56349">
    <property type="entry name" value="DNA breaking-rejoining enzymes"/>
    <property type="match status" value="1"/>
</dbReference>
<evidence type="ECO:0000313" key="5">
    <source>
        <dbReference type="EMBL" id="OEY72371.1"/>
    </source>
</evidence>
<reference evidence="6 8" key="1">
    <citation type="submission" date="2015-10" db="EMBL/GenBank/DDBJ databases">
        <title>Draft genome sequence of Salegentibacter salinarum KCTC 12975.</title>
        <authorList>
            <person name="Lin W."/>
            <person name="Zheng Q."/>
        </authorList>
    </citation>
    <scope>NUCLEOTIDE SEQUENCE [LARGE SCALE GENOMIC DNA]</scope>
    <source>
        <strain evidence="6 8">KCTC 12974</strain>
    </source>
</reference>
<dbReference type="PROSITE" id="PS51898">
    <property type="entry name" value="TYR_RECOMBINASE"/>
    <property type="match status" value="1"/>
</dbReference>
<dbReference type="InterPro" id="IPR050090">
    <property type="entry name" value="Tyrosine_recombinase_XerCD"/>
</dbReference>
<gene>
    <name evidence="6" type="ORF">APR40_13310</name>
    <name evidence="5" type="ORF">BHS39_13345</name>
</gene>
<dbReference type="InterPro" id="IPR025269">
    <property type="entry name" value="SAM-like_dom"/>
</dbReference>
<dbReference type="EMBL" id="MJBR01000021">
    <property type="protein sequence ID" value="OEY72371.1"/>
    <property type="molecule type" value="Genomic_DNA"/>
</dbReference>
<dbReference type="Gene3D" id="1.10.443.10">
    <property type="entry name" value="Intergrase catalytic core"/>
    <property type="match status" value="1"/>
</dbReference>
<comment type="caution">
    <text evidence="6">The sequence shown here is derived from an EMBL/GenBank/DDBJ whole genome shotgun (WGS) entry which is preliminary data.</text>
</comment>
<evidence type="ECO:0000256" key="1">
    <source>
        <dbReference type="ARBA" id="ARBA00008857"/>
    </source>
</evidence>
<evidence type="ECO:0000256" key="2">
    <source>
        <dbReference type="ARBA" id="ARBA00023125"/>
    </source>
</evidence>
<dbReference type="Proteomes" id="UP000232533">
    <property type="component" value="Unassembled WGS sequence"/>
</dbReference>
<dbReference type="RefSeq" id="WP_070054335.1">
    <property type="nucleotide sequence ID" value="NZ_FVZF01000028.1"/>
</dbReference>
<dbReference type="InterPro" id="IPR010998">
    <property type="entry name" value="Integrase_recombinase_N"/>
</dbReference>
<dbReference type="Proteomes" id="UP000176009">
    <property type="component" value="Unassembled WGS sequence"/>
</dbReference>
<dbReference type="InterPro" id="IPR035386">
    <property type="entry name" value="Arm-DNA-bind_5"/>
</dbReference>
<keyword evidence="7" id="KW-1185">Reference proteome</keyword>
<dbReference type="GO" id="GO:0006310">
    <property type="term" value="P:DNA recombination"/>
    <property type="evidence" value="ECO:0007669"/>
    <property type="project" value="UniProtKB-KW"/>
</dbReference>
<dbReference type="InterPro" id="IPR013762">
    <property type="entry name" value="Integrase-like_cat_sf"/>
</dbReference>
<evidence type="ECO:0000313" key="8">
    <source>
        <dbReference type="Proteomes" id="UP000232533"/>
    </source>
</evidence>
<evidence type="ECO:0000313" key="6">
    <source>
        <dbReference type="EMBL" id="PKD18105.1"/>
    </source>
</evidence>
<dbReference type="Pfam" id="PF00589">
    <property type="entry name" value="Phage_integrase"/>
    <property type="match status" value="1"/>
</dbReference>
<dbReference type="EMBL" id="LKTR01000025">
    <property type="protein sequence ID" value="PKD18105.1"/>
    <property type="molecule type" value="Genomic_DNA"/>
</dbReference>
<comment type="similarity">
    <text evidence="1">Belongs to the 'phage' integrase family.</text>
</comment>
<evidence type="ECO:0000259" key="4">
    <source>
        <dbReference type="PROSITE" id="PS51898"/>
    </source>
</evidence>
<dbReference type="PANTHER" id="PTHR30349:SF64">
    <property type="entry name" value="PROPHAGE INTEGRASE INTD-RELATED"/>
    <property type="match status" value="1"/>
</dbReference>
<proteinExistence type="inferred from homology"/>
<dbReference type="Pfam" id="PF13102">
    <property type="entry name" value="Phage_int_SAM_5"/>
    <property type="match status" value="1"/>
</dbReference>
<protein>
    <submittedName>
        <fullName evidence="6">Integrase</fullName>
    </submittedName>
</protein>